<dbReference type="GeneID" id="40317858"/>
<dbReference type="EMBL" id="MKKU01000215">
    <property type="protein sequence ID" value="RNF19083.1"/>
    <property type="molecule type" value="Genomic_DNA"/>
</dbReference>
<dbReference type="Proteomes" id="UP000284403">
    <property type="component" value="Unassembled WGS sequence"/>
</dbReference>
<sequence length="287" mass="31858">MFAEVGFEDADSARGSAEDSGSRDRPEALEGSMAAGVVRLHRPGDAGFSCVAGTADDDASLYDARLINGDSWLSNECHCVRCETLRVSAQLAKLRQRGGNNAVVVVLLDLDNYGFNQFRSVPTSMTEDGEFDVFEHMYMWCFFGSCFPRYHGELPCPESVSRSIPQDAGNPTRKHRAGRRPSVWQRLVSAGRCHFTPCGGQRQGADGVILQVAQAMTHMPVIVLSGDREMLQAARVNRRQRGRKATRDVVECEFHANLDIINVLEHGKRFLPVWRELEAKICQVASR</sequence>
<reference evidence="2 3" key="1">
    <citation type="journal article" date="2018" name="BMC Genomics">
        <title>Genomic comparison of Trypanosoma conorhini and Trypanosoma rangeli to Trypanosoma cruzi strains of high and low virulence.</title>
        <authorList>
            <person name="Bradwell K.R."/>
            <person name="Koparde V.N."/>
            <person name="Matveyev A.V."/>
            <person name="Serrano M.G."/>
            <person name="Alves J.M."/>
            <person name="Parikh H."/>
            <person name="Huang B."/>
            <person name="Lee V."/>
            <person name="Espinosa-Alvarez O."/>
            <person name="Ortiz P.A."/>
            <person name="Costa-Martins A.G."/>
            <person name="Teixeira M.M."/>
            <person name="Buck G.A."/>
        </authorList>
    </citation>
    <scope>NUCLEOTIDE SEQUENCE [LARGE SCALE GENOMIC DNA]</scope>
    <source>
        <strain evidence="2 3">025E</strain>
    </source>
</reference>
<feature type="compositionally biased region" description="Acidic residues" evidence="1">
    <location>
        <begin position="1"/>
        <end position="10"/>
    </location>
</feature>
<dbReference type="OrthoDB" id="270946at2759"/>
<comment type="caution">
    <text evidence="2">The sequence shown here is derived from an EMBL/GenBank/DDBJ whole genome shotgun (WGS) entry which is preliminary data.</text>
</comment>
<evidence type="ECO:0000313" key="2">
    <source>
        <dbReference type="EMBL" id="RNF19083.1"/>
    </source>
</evidence>
<organism evidence="2 3">
    <name type="scientific">Trypanosoma conorhini</name>
    <dbReference type="NCBI Taxonomy" id="83891"/>
    <lineage>
        <taxon>Eukaryota</taxon>
        <taxon>Discoba</taxon>
        <taxon>Euglenozoa</taxon>
        <taxon>Kinetoplastea</taxon>
        <taxon>Metakinetoplastina</taxon>
        <taxon>Trypanosomatida</taxon>
        <taxon>Trypanosomatidae</taxon>
        <taxon>Trypanosoma</taxon>
    </lineage>
</organism>
<keyword evidence="3" id="KW-1185">Reference proteome</keyword>
<gene>
    <name evidence="2" type="ORF">Tco025E_04247</name>
</gene>
<feature type="compositionally biased region" description="Basic and acidic residues" evidence="1">
    <location>
        <begin position="16"/>
        <end position="28"/>
    </location>
</feature>
<evidence type="ECO:0000256" key="1">
    <source>
        <dbReference type="SAM" id="MobiDB-lite"/>
    </source>
</evidence>
<protein>
    <submittedName>
        <fullName evidence="2">Uncharacterized protein</fullName>
    </submittedName>
</protein>
<dbReference type="AlphaFoldDB" id="A0A3R7PFM9"/>
<proteinExistence type="predicted"/>
<dbReference type="RefSeq" id="XP_029228708.1">
    <property type="nucleotide sequence ID" value="XM_029371159.1"/>
</dbReference>
<evidence type="ECO:0000313" key="3">
    <source>
        <dbReference type="Proteomes" id="UP000284403"/>
    </source>
</evidence>
<accession>A0A3R7PFM9</accession>
<name>A0A3R7PFM9_9TRYP</name>
<feature type="region of interest" description="Disordered" evidence="1">
    <location>
        <begin position="1"/>
        <end position="28"/>
    </location>
</feature>